<dbReference type="STRING" id="573413.Spirs_1617"/>
<dbReference type="eggNOG" id="COG1315">
    <property type="taxonomic scope" value="Bacteria"/>
</dbReference>
<evidence type="ECO:0000313" key="2">
    <source>
        <dbReference type="EMBL" id="ADK80744.1"/>
    </source>
</evidence>
<organism evidence="2 3">
    <name type="scientific">Sediminispirochaeta smaragdinae (strain DSM 11293 / JCM 15392 / SEBR 4228)</name>
    <name type="common">Spirochaeta smaragdinae</name>
    <dbReference type="NCBI Taxonomy" id="573413"/>
    <lineage>
        <taxon>Bacteria</taxon>
        <taxon>Pseudomonadati</taxon>
        <taxon>Spirochaetota</taxon>
        <taxon>Spirochaetia</taxon>
        <taxon>Spirochaetales</taxon>
        <taxon>Spirochaetaceae</taxon>
        <taxon>Sediminispirochaeta</taxon>
    </lineage>
</organism>
<dbReference type="AlphaFoldDB" id="E1R5X9"/>
<proteinExistence type="predicted"/>
<feature type="domain" description="Flagellar Assembly Protein A N-terminal region" evidence="1">
    <location>
        <begin position="173"/>
        <end position="288"/>
    </location>
</feature>
<dbReference type="PANTHER" id="PTHR38032">
    <property type="entry name" value="POLYMERASE-RELATED"/>
    <property type="match status" value="1"/>
</dbReference>
<gene>
    <name evidence="2" type="ordered locus">Spirs_1617</name>
</gene>
<reference evidence="2 3" key="1">
    <citation type="journal article" date="2010" name="Stand. Genomic Sci.">
        <title>Complete genome sequence of Spirochaeta smaragdinae type strain (SEBR 4228).</title>
        <authorList>
            <person name="Mavromatis K."/>
            <person name="Yasawong M."/>
            <person name="Chertkov O."/>
            <person name="Lapidus A."/>
            <person name="Lucas S."/>
            <person name="Nolan M."/>
            <person name="Del Rio T.G."/>
            <person name="Tice H."/>
            <person name="Cheng J.F."/>
            <person name="Pitluck S."/>
            <person name="Liolios K."/>
            <person name="Ivanova N."/>
            <person name="Tapia R."/>
            <person name="Han C."/>
            <person name="Bruce D."/>
            <person name="Goodwin L."/>
            <person name="Pati A."/>
            <person name="Chen A."/>
            <person name="Palaniappan K."/>
            <person name="Land M."/>
            <person name="Hauser L."/>
            <person name="Chang Y.J."/>
            <person name="Jeffries C.D."/>
            <person name="Detter J.C."/>
            <person name="Rohde M."/>
            <person name="Brambilla E."/>
            <person name="Spring S."/>
            <person name="Goker M."/>
            <person name="Sikorski J."/>
            <person name="Woyke T."/>
            <person name="Bristow J."/>
            <person name="Eisen J.A."/>
            <person name="Markowitz V."/>
            <person name="Hugenholtz P."/>
            <person name="Klenk H.P."/>
            <person name="Kyrpides N.C."/>
        </authorList>
    </citation>
    <scope>NUCLEOTIDE SEQUENCE [LARGE SCALE GENOMIC DNA]</scope>
    <source>
        <strain evidence="3">DSM 11293 / JCM 15392 / SEBR 4228</strain>
    </source>
</reference>
<name>E1R5X9_SEDSS</name>
<dbReference type="RefSeq" id="WP_013254208.1">
    <property type="nucleotide sequence ID" value="NC_014364.1"/>
</dbReference>
<dbReference type="InterPro" id="IPR005646">
    <property type="entry name" value="FapA"/>
</dbReference>
<protein>
    <recommendedName>
        <fullName evidence="1">Flagellar Assembly Protein A N-terminal region domain-containing protein</fullName>
    </recommendedName>
</protein>
<dbReference type="InterPro" id="IPR046866">
    <property type="entry name" value="FapA_N"/>
</dbReference>
<dbReference type="OrthoDB" id="40998at2"/>
<dbReference type="HOGENOM" id="CLU_471651_0_0_12"/>
<accession>E1R5X9</accession>
<sequence>MPLPDDTLLEVTGFEDIHSLKDLLQLRESLMRLYTAMAPEGGGDAFDQLPKTVFLTEGDPVCRLMADVASAEGLSLSRQLPFDRQSIEFSRDGKWFLYQTKLSGYLVWNEGLAVISPILRLSPYLLSFRRVPLCDGKEGLSFYLSTFCEARRRSNLDPNITILSPEEAALLPNGPEVETPLIRGLEPLPGRDARIRVLVKEETPVDSLLDQVDYRDFHHYIVASTDQLLVEKEEATAGRTGVTVDGKRIEVDPGKDRPFTGEENIRAESKNGVTRFFAAIGGVVHLSDHSVSVTELMVVEGNVDLKTGNVVYEKDVLIKGSVLSGFSVFSKGSVFITGLVENGVELRSEGNLSVQGGVIGSDTRIQAGGDAAFGFVQDARVYCEGNLLINKYALNAHLFAGGVLSVFGKGVKERHQAVSGGSCAAMLELRLHSVGSSVQDTSLIAGYNSYAEQSLRNIEEAIAALELHINKLMSHIGLDLDLTKAKDRIINMRPDQRAKLKGKLVELKMHGAKREELLLELERRKEAVYQHNPELLKITIHGQLVPRVSVQMMDDLRLYKAATSGVALSFRDGAIVGI</sequence>
<keyword evidence="3" id="KW-1185">Reference proteome</keyword>
<evidence type="ECO:0000259" key="1">
    <source>
        <dbReference type="Pfam" id="PF20250"/>
    </source>
</evidence>
<dbReference type="InterPro" id="IPR046865">
    <property type="entry name" value="FapA_b_solenoid"/>
</dbReference>
<dbReference type="PANTHER" id="PTHR38032:SF1">
    <property type="entry name" value="RNA-BINDING PROTEIN KHPB N-TERMINAL DOMAIN-CONTAINING PROTEIN"/>
    <property type="match status" value="1"/>
</dbReference>
<dbReference type="KEGG" id="ssm:Spirs_1617"/>
<dbReference type="GO" id="GO:0000902">
    <property type="term" value="P:cell morphogenesis"/>
    <property type="evidence" value="ECO:0007669"/>
    <property type="project" value="InterPro"/>
</dbReference>
<dbReference type="InterPro" id="IPR036145">
    <property type="entry name" value="MinC_C_sf"/>
</dbReference>
<evidence type="ECO:0000313" key="3">
    <source>
        <dbReference type="Proteomes" id="UP000002318"/>
    </source>
</evidence>
<dbReference type="Pfam" id="PF20250">
    <property type="entry name" value="FapA_N"/>
    <property type="match status" value="1"/>
</dbReference>
<dbReference type="SUPFAM" id="SSF63848">
    <property type="entry name" value="Cell-division inhibitor MinC, C-terminal domain"/>
    <property type="match status" value="1"/>
</dbReference>
<dbReference type="Pfam" id="PF03961">
    <property type="entry name" value="FapA"/>
    <property type="match status" value="1"/>
</dbReference>
<dbReference type="Proteomes" id="UP000002318">
    <property type="component" value="Chromosome"/>
</dbReference>
<dbReference type="EMBL" id="CP002116">
    <property type="protein sequence ID" value="ADK80744.1"/>
    <property type="molecule type" value="Genomic_DNA"/>
</dbReference>